<reference evidence="4" key="1">
    <citation type="submission" date="2016-10" db="EMBL/GenBank/DDBJ databases">
        <authorList>
            <person name="Varghese N."/>
            <person name="Submissions S."/>
        </authorList>
    </citation>
    <scope>NUCLEOTIDE SEQUENCE [LARGE SCALE GENOMIC DNA]</scope>
    <source>
        <strain evidence="4">DSM 17616</strain>
    </source>
</reference>
<evidence type="ECO:0000256" key="1">
    <source>
        <dbReference type="SAM" id="Coils"/>
    </source>
</evidence>
<proteinExistence type="predicted"/>
<organism evidence="3 4">
    <name type="scientific">Rheinheimera pacifica</name>
    <dbReference type="NCBI Taxonomy" id="173990"/>
    <lineage>
        <taxon>Bacteria</taxon>
        <taxon>Pseudomonadati</taxon>
        <taxon>Pseudomonadota</taxon>
        <taxon>Gammaproteobacteria</taxon>
        <taxon>Chromatiales</taxon>
        <taxon>Chromatiaceae</taxon>
        <taxon>Rheinheimera</taxon>
    </lineage>
</organism>
<feature type="transmembrane region" description="Helical" evidence="2">
    <location>
        <begin position="21"/>
        <end position="39"/>
    </location>
</feature>
<dbReference type="STRING" id="173990.SAMN05660691_03788"/>
<feature type="coiled-coil region" evidence="1">
    <location>
        <begin position="72"/>
        <end position="106"/>
    </location>
</feature>
<keyword evidence="2" id="KW-1133">Transmembrane helix</keyword>
<evidence type="ECO:0000313" key="4">
    <source>
        <dbReference type="Proteomes" id="UP000199371"/>
    </source>
</evidence>
<dbReference type="Proteomes" id="UP000199371">
    <property type="component" value="Unassembled WGS sequence"/>
</dbReference>
<sequence length="216" mass="25127">MSQWQLLSDRFSQLQRREKSLLFFGSLLLLLWLSVIYVLEPLWHQTKQTRALQLKTSQQLQGAEQQAEVLLAQLSTDLNQDYRERISNLEQQQQQLNERIRQSASYFIGAEQMVTLLRNILQSSKGVQVKSLLTSVPKAVRLQGQQPDDPVMLFQHTTTLVIGGGYTDLFRALQRMEQLPWLLNWSALDYQVVEYPQAELTLTLITVSEYEDFIRL</sequence>
<protein>
    <submittedName>
        <fullName evidence="3">MSHA biogenesis protein MshJ</fullName>
    </submittedName>
</protein>
<keyword evidence="4" id="KW-1185">Reference proteome</keyword>
<name>A0A1H6NGW0_9GAMM</name>
<keyword evidence="1" id="KW-0175">Coiled coil</keyword>
<evidence type="ECO:0000313" key="3">
    <source>
        <dbReference type="EMBL" id="SEI11229.1"/>
    </source>
</evidence>
<gene>
    <name evidence="3" type="ORF">SAMN05660691_03788</name>
</gene>
<keyword evidence="2" id="KW-0472">Membrane</keyword>
<dbReference type="RefSeq" id="WP_092796609.1">
    <property type="nucleotide sequence ID" value="NZ_FNXF01000021.1"/>
</dbReference>
<dbReference type="OrthoDB" id="9151209at2"/>
<accession>A0A1H6NGW0</accession>
<keyword evidence="2" id="KW-0812">Transmembrane</keyword>
<dbReference type="EMBL" id="FNXF01000021">
    <property type="protein sequence ID" value="SEI11229.1"/>
    <property type="molecule type" value="Genomic_DNA"/>
</dbReference>
<dbReference type="AlphaFoldDB" id="A0A1H6NGW0"/>
<evidence type="ECO:0000256" key="2">
    <source>
        <dbReference type="SAM" id="Phobius"/>
    </source>
</evidence>